<name>A0ABV6B985_9DEIO</name>
<comment type="caution">
    <text evidence="6">The sequence shown here is derived from an EMBL/GenBank/DDBJ whole genome shotgun (WGS) entry which is preliminary data.</text>
</comment>
<reference evidence="6 7" key="1">
    <citation type="submission" date="2024-09" db="EMBL/GenBank/DDBJ databases">
        <authorList>
            <person name="Sun Q."/>
            <person name="Mori K."/>
        </authorList>
    </citation>
    <scope>NUCLEOTIDE SEQUENCE [LARGE SCALE GENOMIC DNA]</scope>
    <source>
        <strain evidence="6 7">JCM 13503</strain>
    </source>
</reference>
<keyword evidence="3" id="KW-0804">Transcription</keyword>
<evidence type="ECO:0000256" key="1">
    <source>
        <dbReference type="ARBA" id="ARBA00023015"/>
    </source>
</evidence>
<dbReference type="Pfam" id="PF16859">
    <property type="entry name" value="TetR_C_11"/>
    <property type="match status" value="1"/>
</dbReference>
<dbReference type="InterPro" id="IPR050109">
    <property type="entry name" value="HTH-type_TetR-like_transc_reg"/>
</dbReference>
<dbReference type="PANTHER" id="PTHR30055:SF148">
    <property type="entry name" value="TETR-FAMILY TRANSCRIPTIONAL REGULATOR"/>
    <property type="match status" value="1"/>
</dbReference>
<keyword evidence="7" id="KW-1185">Reference proteome</keyword>
<dbReference type="InterPro" id="IPR036271">
    <property type="entry name" value="Tet_transcr_reg_TetR-rel_C_sf"/>
</dbReference>
<dbReference type="PRINTS" id="PR00455">
    <property type="entry name" value="HTHTETR"/>
</dbReference>
<keyword evidence="1" id="KW-0805">Transcription regulation</keyword>
<organism evidence="6 7">
    <name type="scientific">Deinococcus oregonensis</name>
    <dbReference type="NCBI Taxonomy" id="1805970"/>
    <lineage>
        <taxon>Bacteria</taxon>
        <taxon>Thermotogati</taxon>
        <taxon>Deinococcota</taxon>
        <taxon>Deinococci</taxon>
        <taxon>Deinococcales</taxon>
        <taxon>Deinococcaceae</taxon>
        <taxon>Deinococcus</taxon>
    </lineage>
</organism>
<evidence type="ECO:0000256" key="2">
    <source>
        <dbReference type="ARBA" id="ARBA00023125"/>
    </source>
</evidence>
<protein>
    <submittedName>
        <fullName evidence="6">TetR/AcrR family transcriptional regulator</fullName>
    </submittedName>
</protein>
<evidence type="ECO:0000256" key="3">
    <source>
        <dbReference type="ARBA" id="ARBA00023163"/>
    </source>
</evidence>
<dbReference type="Proteomes" id="UP001589733">
    <property type="component" value="Unassembled WGS sequence"/>
</dbReference>
<dbReference type="PROSITE" id="PS50977">
    <property type="entry name" value="HTH_TETR_2"/>
    <property type="match status" value="1"/>
</dbReference>
<dbReference type="PANTHER" id="PTHR30055">
    <property type="entry name" value="HTH-TYPE TRANSCRIPTIONAL REGULATOR RUTR"/>
    <property type="match status" value="1"/>
</dbReference>
<evidence type="ECO:0000256" key="4">
    <source>
        <dbReference type="PROSITE-ProRule" id="PRU00335"/>
    </source>
</evidence>
<gene>
    <name evidence="6" type="ORF">ACFFLM_23705</name>
</gene>
<dbReference type="Gene3D" id="1.10.10.60">
    <property type="entry name" value="Homeodomain-like"/>
    <property type="match status" value="1"/>
</dbReference>
<keyword evidence="2 4" id="KW-0238">DNA-binding</keyword>
<feature type="domain" description="HTH tetR-type" evidence="5">
    <location>
        <begin position="14"/>
        <end position="74"/>
    </location>
</feature>
<dbReference type="Pfam" id="PF00440">
    <property type="entry name" value="TetR_N"/>
    <property type="match status" value="1"/>
</dbReference>
<sequence>MTAPPRTAGRPRNAEHSEVARQAALDLLREQGYASISMEAIAERTGIAKQTLYRRWKHKRALILDAFTEQANQLPTLPFTETAEQELLAFARATCRTLTGQCGTTNRALMAEALQSPEFLVEFRERHLIKRRRQLRDILERRQPGLDDPQLETLVDLMLGPIWYRLLVQNAPLDEPFADLLARNLLAALASSAQLT</sequence>
<evidence type="ECO:0000313" key="6">
    <source>
        <dbReference type="EMBL" id="MFB9994958.1"/>
    </source>
</evidence>
<evidence type="ECO:0000259" key="5">
    <source>
        <dbReference type="PROSITE" id="PS50977"/>
    </source>
</evidence>
<evidence type="ECO:0000313" key="7">
    <source>
        <dbReference type="Proteomes" id="UP001589733"/>
    </source>
</evidence>
<dbReference type="InterPro" id="IPR001647">
    <property type="entry name" value="HTH_TetR"/>
</dbReference>
<dbReference type="InterPro" id="IPR011075">
    <property type="entry name" value="TetR_C"/>
</dbReference>
<proteinExistence type="predicted"/>
<dbReference type="SUPFAM" id="SSF46689">
    <property type="entry name" value="Homeodomain-like"/>
    <property type="match status" value="1"/>
</dbReference>
<feature type="DNA-binding region" description="H-T-H motif" evidence="4">
    <location>
        <begin position="37"/>
        <end position="56"/>
    </location>
</feature>
<dbReference type="SUPFAM" id="SSF48498">
    <property type="entry name" value="Tetracyclin repressor-like, C-terminal domain"/>
    <property type="match status" value="1"/>
</dbReference>
<dbReference type="EMBL" id="JBHLYR010000073">
    <property type="protein sequence ID" value="MFB9994958.1"/>
    <property type="molecule type" value="Genomic_DNA"/>
</dbReference>
<dbReference type="RefSeq" id="WP_380016420.1">
    <property type="nucleotide sequence ID" value="NZ_JBHLYR010000073.1"/>
</dbReference>
<dbReference type="Gene3D" id="1.10.357.10">
    <property type="entry name" value="Tetracycline Repressor, domain 2"/>
    <property type="match status" value="1"/>
</dbReference>
<accession>A0ABV6B985</accession>
<dbReference type="InterPro" id="IPR009057">
    <property type="entry name" value="Homeodomain-like_sf"/>
</dbReference>